<evidence type="ECO:0000256" key="8">
    <source>
        <dbReference type="SAM" id="Phobius"/>
    </source>
</evidence>
<dbReference type="InterPro" id="IPR000390">
    <property type="entry name" value="Small_drug/metabolite_transptr"/>
</dbReference>
<comment type="subcellular location">
    <subcellularLocation>
        <location evidence="1 7">Cell membrane</location>
        <topology evidence="1 7">Multi-pass membrane protein</topology>
    </subcellularLocation>
</comment>
<feature type="transmembrane region" description="Helical" evidence="8">
    <location>
        <begin position="33"/>
        <end position="51"/>
    </location>
</feature>
<keyword evidence="4 7" id="KW-0812">Transmembrane</keyword>
<dbReference type="EMBL" id="CP009285">
    <property type="protein sequence ID" value="AIQ59347.1"/>
    <property type="molecule type" value="Genomic_DNA"/>
</dbReference>
<dbReference type="PANTHER" id="PTHR30561:SF1">
    <property type="entry name" value="MULTIDRUG TRANSPORTER EMRE"/>
    <property type="match status" value="1"/>
</dbReference>
<keyword evidence="10" id="KW-1185">Reference proteome</keyword>
<keyword evidence="3" id="KW-1003">Cell membrane</keyword>
<evidence type="ECO:0000256" key="5">
    <source>
        <dbReference type="ARBA" id="ARBA00022989"/>
    </source>
</evidence>
<name>A0A089LES7_PAEBO</name>
<feature type="transmembrane region" description="Helical" evidence="8">
    <location>
        <begin position="58"/>
        <end position="79"/>
    </location>
</feature>
<evidence type="ECO:0000256" key="2">
    <source>
        <dbReference type="ARBA" id="ARBA00022448"/>
    </source>
</evidence>
<reference evidence="9" key="1">
    <citation type="submission" date="2014-08" db="EMBL/GenBank/DDBJ databases">
        <title>Comparative genomics of the Paenibacillus odorifer group.</title>
        <authorList>
            <person name="den Bakker H.C."/>
            <person name="Tsai Y.-C.Y.-C."/>
            <person name="Martin N."/>
            <person name="Korlach J."/>
            <person name="Wiedmann M."/>
        </authorList>
    </citation>
    <scope>NUCLEOTIDE SEQUENCE [LARGE SCALE GENOMIC DNA]</scope>
    <source>
        <strain evidence="9">DSM 13188</strain>
    </source>
</reference>
<dbReference type="KEGG" id="pbd:PBOR_22155"/>
<dbReference type="PANTHER" id="PTHR30561">
    <property type="entry name" value="SMR FAMILY PROTON-DEPENDENT DRUG EFFLUX TRANSPORTER SUGE"/>
    <property type="match status" value="1"/>
</dbReference>
<keyword evidence="6 8" id="KW-0472">Membrane</keyword>
<evidence type="ECO:0000256" key="7">
    <source>
        <dbReference type="RuleBase" id="RU003942"/>
    </source>
</evidence>
<feature type="transmembrane region" description="Helical" evidence="8">
    <location>
        <begin position="85"/>
        <end position="103"/>
    </location>
</feature>
<dbReference type="GO" id="GO:0005886">
    <property type="term" value="C:plasma membrane"/>
    <property type="evidence" value="ECO:0007669"/>
    <property type="project" value="UniProtKB-SubCell"/>
</dbReference>
<dbReference type="Proteomes" id="UP000029518">
    <property type="component" value="Chromosome"/>
</dbReference>
<dbReference type="GO" id="GO:0022857">
    <property type="term" value="F:transmembrane transporter activity"/>
    <property type="evidence" value="ECO:0007669"/>
    <property type="project" value="InterPro"/>
</dbReference>
<evidence type="ECO:0000256" key="1">
    <source>
        <dbReference type="ARBA" id="ARBA00004651"/>
    </source>
</evidence>
<dbReference type="InterPro" id="IPR045324">
    <property type="entry name" value="Small_multidrug_res"/>
</dbReference>
<keyword evidence="5 8" id="KW-1133">Transmembrane helix</keyword>
<dbReference type="OrthoDB" id="21828at2"/>
<accession>A0A089LES7</accession>
<evidence type="ECO:0000256" key="3">
    <source>
        <dbReference type="ARBA" id="ARBA00022475"/>
    </source>
</evidence>
<protein>
    <submittedName>
        <fullName evidence="9">Quaternary ammonium transporter</fullName>
    </submittedName>
</protein>
<dbReference type="HOGENOM" id="CLU_133067_0_2_9"/>
<dbReference type="FunFam" id="1.10.3730.20:FF:000001">
    <property type="entry name" value="Quaternary ammonium compound resistance transporter SugE"/>
    <property type="match status" value="1"/>
</dbReference>
<evidence type="ECO:0000313" key="10">
    <source>
        <dbReference type="Proteomes" id="UP000029518"/>
    </source>
</evidence>
<proteinExistence type="inferred from homology"/>
<evidence type="ECO:0000313" key="9">
    <source>
        <dbReference type="EMBL" id="AIQ59347.1"/>
    </source>
</evidence>
<evidence type="ECO:0000256" key="6">
    <source>
        <dbReference type="ARBA" id="ARBA00023136"/>
    </source>
</evidence>
<dbReference type="SUPFAM" id="SSF103481">
    <property type="entry name" value="Multidrug resistance efflux transporter EmrE"/>
    <property type="match status" value="1"/>
</dbReference>
<keyword evidence="2" id="KW-0813">Transport</keyword>
<sequence length="107" mass="11025">MNSYVLLSLAIVSEVFGSSMLKASNGFKRLLPSIAVVAGMGLAFFNLSLALKEIPLGTAYAIWSGVGTALTALVGVLVYKESLNVKKVAGLVLIIGGVVLLKLSTGV</sequence>
<evidence type="ECO:0000256" key="4">
    <source>
        <dbReference type="ARBA" id="ARBA00022692"/>
    </source>
</evidence>
<dbReference type="Gene3D" id="1.10.3730.20">
    <property type="match status" value="1"/>
</dbReference>
<dbReference type="Pfam" id="PF00893">
    <property type="entry name" value="Multi_Drug_Res"/>
    <property type="match status" value="1"/>
</dbReference>
<dbReference type="InterPro" id="IPR037185">
    <property type="entry name" value="EmrE-like"/>
</dbReference>
<dbReference type="AlphaFoldDB" id="A0A089LES7"/>
<dbReference type="RefSeq" id="WP_042215140.1">
    <property type="nucleotide sequence ID" value="NZ_CP009285.1"/>
</dbReference>
<organism evidence="9 10">
    <name type="scientific">Paenibacillus borealis</name>
    <dbReference type="NCBI Taxonomy" id="160799"/>
    <lineage>
        <taxon>Bacteria</taxon>
        <taxon>Bacillati</taxon>
        <taxon>Bacillota</taxon>
        <taxon>Bacilli</taxon>
        <taxon>Bacillales</taxon>
        <taxon>Paenibacillaceae</taxon>
        <taxon>Paenibacillus</taxon>
    </lineage>
</organism>
<gene>
    <name evidence="9" type="ORF">PBOR_22155</name>
</gene>
<comment type="similarity">
    <text evidence="7">Belongs to the drug/metabolite transporter (DMT) superfamily. Small multidrug resistance (SMR) (TC 2.A.7.1) family.</text>
</comment>